<dbReference type="GO" id="GO:0005634">
    <property type="term" value="C:nucleus"/>
    <property type="evidence" value="ECO:0007669"/>
    <property type="project" value="UniProtKB-SubCell"/>
</dbReference>
<evidence type="ECO:0000256" key="10">
    <source>
        <dbReference type="ARBA" id="ARBA00023004"/>
    </source>
</evidence>
<comment type="subcellular location">
    <subcellularLocation>
        <location evidence="3">Cytoplasm</location>
    </subcellularLocation>
    <subcellularLocation>
        <location evidence="2">Nucleus</location>
    </subcellularLocation>
</comment>
<evidence type="ECO:0000313" key="16">
    <source>
        <dbReference type="Proteomes" id="UP000285146"/>
    </source>
</evidence>
<dbReference type="Pfam" id="PF05207">
    <property type="entry name" value="Zn_ribbon_CSL"/>
    <property type="match status" value="1"/>
</dbReference>
<dbReference type="InterPro" id="IPR007872">
    <property type="entry name" value="DPH_MB_dom"/>
</dbReference>
<dbReference type="PROSITE" id="PS51074">
    <property type="entry name" value="DPH_MB"/>
    <property type="match status" value="1"/>
</dbReference>
<dbReference type="Gene3D" id="1.10.287.110">
    <property type="entry name" value="DnaJ domain"/>
    <property type="match status" value="1"/>
</dbReference>
<dbReference type="SUPFAM" id="SSF46565">
    <property type="entry name" value="Chaperone J-domain"/>
    <property type="match status" value="1"/>
</dbReference>
<dbReference type="CDD" id="cd06257">
    <property type="entry name" value="DnaJ"/>
    <property type="match status" value="1"/>
</dbReference>
<dbReference type="SUPFAM" id="SSF144217">
    <property type="entry name" value="CSL zinc finger"/>
    <property type="match status" value="1"/>
</dbReference>
<evidence type="ECO:0000259" key="14">
    <source>
        <dbReference type="PROSITE" id="PS51074"/>
    </source>
</evidence>
<accession>A0A423XNC4</accession>
<evidence type="ECO:0000256" key="4">
    <source>
        <dbReference type="ARBA" id="ARBA00005156"/>
    </source>
</evidence>
<name>A0A423XNC4_9PEZI</name>
<feature type="domain" description="J" evidence="13">
    <location>
        <begin position="5"/>
        <end position="104"/>
    </location>
</feature>
<evidence type="ECO:0000256" key="12">
    <source>
        <dbReference type="SAM" id="MobiDB-lite"/>
    </source>
</evidence>
<keyword evidence="9" id="KW-0862">Zinc</keyword>
<comment type="function">
    <text evidence="1">Required for the first step of diphthamide biosynthesis, the transfer of 3-amino-3-carboxypropyl from S-adenosyl-L-methionine to a histidine residue. Diphthamide is a post-translational modification of histidine which occurs in elongation factor 2.</text>
</comment>
<dbReference type="GO" id="GO:0046872">
    <property type="term" value="F:metal ion binding"/>
    <property type="evidence" value="ECO:0007669"/>
    <property type="project" value="UniProtKB-KW"/>
</dbReference>
<evidence type="ECO:0000256" key="8">
    <source>
        <dbReference type="ARBA" id="ARBA00022723"/>
    </source>
</evidence>
<dbReference type="GO" id="GO:0005737">
    <property type="term" value="C:cytoplasm"/>
    <property type="evidence" value="ECO:0007669"/>
    <property type="project" value="UniProtKB-SubCell"/>
</dbReference>
<dbReference type="GO" id="GO:0017183">
    <property type="term" value="P:protein histidyl modification to diphthamide"/>
    <property type="evidence" value="ECO:0007669"/>
    <property type="project" value="UniProtKB-UniPathway"/>
</dbReference>
<feature type="compositionally biased region" description="Basic and acidic residues" evidence="12">
    <location>
        <begin position="211"/>
        <end position="222"/>
    </location>
</feature>
<dbReference type="PANTHER" id="PTHR21454:SF46">
    <property type="entry name" value="DIPHTHAMIDE BIOSYNTHESIS PROTEIN 4"/>
    <property type="match status" value="1"/>
</dbReference>
<reference evidence="15 16" key="1">
    <citation type="submission" date="2015-09" db="EMBL/GenBank/DDBJ databases">
        <title>Host preference determinants of Valsa canker pathogens revealed by comparative genomics.</title>
        <authorList>
            <person name="Yin Z."/>
            <person name="Huang L."/>
        </authorList>
    </citation>
    <scope>NUCLEOTIDE SEQUENCE [LARGE SCALE GENOMIC DNA]</scope>
    <source>
        <strain evidence="15 16">SXYLt</strain>
    </source>
</reference>
<evidence type="ECO:0000256" key="11">
    <source>
        <dbReference type="ARBA" id="ARBA00023242"/>
    </source>
</evidence>
<evidence type="ECO:0000256" key="3">
    <source>
        <dbReference type="ARBA" id="ARBA00004496"/>
    </source>
</evidence>
<protein>
    <recommendedName>
        <fullName evidence="6">Diphthamide biosynthesis protein 4</fullName>
    </recommendedName>
</protein>
<feature type="compositionally biased region" description="Polar residues" evidence="12">
    <location>
        <begin position="46"/>
        <end position="62"/>
    </location>
</feature>
<comment type="similarity">
    <text evidence="5">Belongs to the DPH4 family.</text>
</comment>
<gene>
    <name evidence="15" type="ORF">VPNG_00156</name>
</gene>
<dbReference type="FunCoup" id="A0A423XNC4">
    <property type="interactions" value="342"/>
</dbReference>
<dbReference type="UniPathway" id="UPA00559"/>
<dbReference type="Gene3D" id="3.10.660.10">
    <property type="entry name" value="DPH Zinc finger"/>
    <property type="match status" value="1"/>
</dbReference>
<evidence type="ECO:0000256" key="9">
    <source>
        <dbReference type="ARBA" id="ARBA00022833"/>
    </source>
</evidence>
<feature type="region of interest" description="Disordered" evidence="12">
    <location>
        <begin position="198"/>
        <end position="242"/>
    </location>
</feature>
<dbReference type="InterPro" id="IPR001623">
    <property type="entry name" value="DnaJ_domain"/>
</dbReference>
<keyword evidence="8" id="KW-0479">Metal-binding</keyword>
<evidence type="ECO:0000256" key="6">
    <source>
        <dbReference type="ARBA" id="ARBA00021797"/>
    </source>
</evidence>
<evidence type="ECO:0000256" key="1">
    <source>
        <dbReference type="ARBA" id="ARBA00003474"/>
    </source>
</evidence>
<comment type="pathway">
    <text evidence="4">Protein modification; peptidyl-diphthamide biosynthesis.</text>
</comment>
<feature type="compositionally biased region" description="Low complexity" evidence="12">
    <location>
        <begin position="63"/>
        <end position="76"/>
    </location>
</feature>
<keyword evidence="11" id="KW-0539">Nucleus</keyword>
<evidence type="ECO:0000259" key="13">
    <source>
        <dbReference type="PROSITE" id="PS50076"/>
    </source>
</evidence>
<comment type="caution">
    <text evidence="15">The sequence shown here is derived from an EMBL/GenBank/DDBJ whole genome shotgun (WGS) entry which is preliminary data.</text>
</comment>
<dbReference type="EMBL" id="LKEB01000001">
    <property type="protein sequence ID" value="ROW18122.1"/>
    <property type="molecule type" value="Genomic_DNA"/>
</dbReference>
<evidence type="ECO:0000313" key="15">
    <source>
        <dbReference type="EMBL" id="ROW18122.1"/>
    </source>
</evidence>
<dbReference type="PROSITE" id="PS50076">
    <property type="entry name" value="DNAJ_2"/>
    <property type="match status" value="1"/>
</dbReference>
<dbReference type="PANTHER" id="PTHR21454">
    <property type="entry name" value="DPH3 HOMOLOG-RELATED"/>
    <property type="match status" value="1"/>
</dbReference>
<dbReference type="OrthoDB" id="18529at2759"/>
<dbReference type="InterPro" id="IPR036671">
    <property type="entry name" value="DPH_MB_sf"/>
</dbReference>
<organism evidence="15 16">
    <name type="scientific">Cytospora leucostoma</name>
    <dbReference type="NCBI Taxonomy" id="1230097"/>
    <lineage>
        <taxon>Eukaryota</taxon>
        <taxon>Fungi</taxon>
        <taxon>Dikarya</taxon>
        <taxon>Ascomycota</taxon>
        <taxon>Pezizomycotina</taxon>
        <taxon>Sordariomycetes</taxon>
        <taxon>Sordariomycetidae</taxon>
        <taxon>Diaporthales</taxon>
        <taxon>Cytosporaceae</taxon>
        <taxon>Cytospora</taxon>
    </lineage>
</organism>
<keyword evidence="10" id="KW-0408">Iron</keyword>
<keyword evidence="16" id="KW-1185">Reference proteome</keyword>
<feature type="domain" description="DPH-type MB" evidence="14">
    <location>
        <begin position="123"/>
        <end position="191"/>
    </location>
</feature>
<dbReference type="InterPro" id="IPR044248">
    <property type="entry name" value="DPH3/4-like"/>
</dbReference>
<dbReference type="InParanoid" id="A0A423XNC4"/>
<dbReference type="STRING" id="1230097.A0A423XNC4"/>
<feature type="region of interest" description="Disordered" evidence="12">
    <location>
        <begin position="42"/>
        <end position="78"/>
    </location>
</feature>
<keyword evidence="7" id="KW-0963">Cytoplasm</keyword>
<evidence type="ECO:0000256" key="5">
    <source>
        <dbReference type="ARBA" id="ARBA00006169"/>
    </source>
</evidence>
<sequence length="242" mass="26164">MTEPTHYEALSLPKSLLEESNKEQIPQIIKQAYHRALLRHHPDKAQTPTPRPASNNSHNYPGSNINTHSSTSSSSHPNYTVDQITRAYTTLSNPAARTLYDRDLILTQGTSSSKPLQSTFQTGIETIDLDDLECSEPPPGSDEEVRWHRSCRCGNERGFSLGEGDLEEAGDQGELIVGCQDCSLWLRVCFAVVEDADGDAGEGEDGGGVGTEKEEVQRKDDDGTGGNVVGIEVGEAAAKQPG</sequence>
<proteinExistence type="inferred from homology"/>
<evidence type="ECO:0000256" key="7">
    <source>
        <dbReference type="ARBA" id="ARBA00022490"/>
    </source>
</evidence>
<dbReference type="AlphaFoldDB" id="A0A423XNC4"/>
<evidence type="ECO:0000256" key="2">
    <source>
        <dbReference type="ARBA" id="ARBA00004123"/>
    </source>
</evidence>
<dbReference type="Proteomes" id="UP000285146">
    <property type="component" value="Unassembled WGS sequence"/>
</dbReference>
<dbReference type="InterPro" id="IPR036869">
    <property type="entry name" value="J_dom_sf"/>
</dbReference>